<dbReference type="HOGENOM" id="CLU_010194_13_1_1"/>
<dbReference type="InterPro" id="IPR020904">
    <property type="entry name" value="Sc_DH/Rdtase_CS"/>
</dbReference>
<evidence type="ECO:0000313" key="7">
    <source>
        <dbReference type="Proteomes" id="UP000019471"/>
    </source>
</evidence>
<feature type="region of interest" description="Disordered" evidence="5">
    <location>
        <begin position="300"/>
        <end position="328"/>
    </location>
</feature>
<dbReference type="GO" id="GO:0016616">
    <property type="term" value="F:oxidoreductase activity, acting on the CH-OH group of donors, NAD or NADP as acceptor"/>
    <property type="evidence" value="ECO:0007669"/>
    <property type="project" value="TreeGrafter"/>
</dbReference>
<evidence type="ECO:0000313" key="6">
    <source>
        <dbReference type="EMBL" id="EXJ66781.1"/>
    </source>
</evidence>
<accession>W9WQ36</accession>
<organism evidence="6 7">
    <name type="scientific">Cladophialophora psammophila CBS 110553</name>
    <dbReference type="NCBI Taxonomy" id="1182543"/>
    <lineage>
        <taxon>Eukaryota</taxon>
        <taxon>Fungi</taxon>
        <taxon>Dikarya</taxon>
        <taxon>Ascomycota</taxon>
        <taxon>Pezizomycotina</taxon>
        <taxon>Eurotiomycetes</taxon>
        <taxon>Chaetothyriomycetidae</taxon>
        <taxon>Chaetothyriales</taxon>
        <taxon>Herpotrichiellaceae</taxon>
        <taxon>Cladophialophora</taxon>
    </lineage>
</organism>
<evidence type="ECO:0000256" key="5">
    <source>
        <dbReference type="SAM" id="MobiDB-lite"/>
    </source>
</evidence>
<dbReference type="STRING" id="1182543.W9WQ36"/>
<dbReference type="RefSeq" id="XP_007748744.1">
    <property type="nucleotide sequence ID" value="XM_007750554.1"/>
</dbReference>
<dbReference type="PRINTS" id="PR00080">
    <property type="entry name" value="SDRFAMILY"/>
</dbReference>
<reference evidence="6 7" key="1">
    <citation type="submission" date="2013-03" db="EMBL/GenBank/DDBJ databases">
        <title>The Genome Sequence of Cladophialophora psammophila CBS 110553.</title>
        <authorList>
            <consortium name="The Broad Institute Genomics Platform"/>
            <person name="Cuomo C."/>
            <person name="de Hoog S."/>
            <person name="Gorbushina A."/>
            <person name="Walker B."/>
            <person name="Young S.K."/>
            <person name="Zeng Q."/>
            <person name="Gargeya S."/>
            <person name="Fitzgerald M."/>
            <person name="Haas B."/>
            <person name="Abouelleil A."/>
            <person name="Allen A.W."/>
            <person name="Alvarado L."/>
            <person name="Arachchi H.M."/>
            <person name="Berlin A.M."/>
            <person name="Chapman S.B."/>
            <person name="Gainer-Dewar J."/>
            <person name="Goldberg J."/>
            <person name="Griggs A."/>
            <person name="Gujja S."/>
            <person name="Hansen M."/>
            <person name="Howarth C."/>
            <person name="Imamovic A."/>
            <person name="Ireland A."/>
            <person name="Larimer J."/>
            <person name="McCowan C."/>
            <person name="Murphy C."/>
            <person name="Pearson M."/>
            <person name="Poon T.W."/>
            <person name="Priest M."/>
            <person name="Roberts A."/>
            <person name="Saif S."/>
            <person name="Shea T."/>
            <person name="Sisk P."/>
            <person name="Sykes S."/>
            <person name="Wortman J."/>
            <person name="Nusbaum C."/>
            <person name="Birren B."/>
        </authorList>
    </citation>
    <scope>NUCLEOTIDE SEQUENCE [LARGE SCALE GENOMIC DNA]</scope>
    <source>
        <strain evidence="6 7">CBS 110553</strain>
    </source>
</reference>
<dbReference type="InterPro" id="IPR002347">
    <property type="entry name" value="SDR_fam"/>
</dbReference>
<name>W9WQ36_9EURO</name>
<keyword evidence="3" id="KW-0560">Oxidoreductase</keyword>
<comment type="caution">
    <text evidence="6">The sequence shown here is derived from an EMBL/GenBank/DDBJ whole genome shotgun (WGS) entry which is preliminary data.</text>
</comment>
<dbReference type="GO" id="GO:0005737">
    <property type="term" value="C:cytoplasm"/>
    <property type="evidence" value="ECO:0007669"/>
    <property type="project" value="TreeGrafter"/>
</dbReference>
<dbReference type="PRINTS" id="PR00081">
    <property type="entry name" value="GDHRDH"/>
</dbReference>
<dbReference type="Pfam" id="PF00106">
    <property type="entry name" value="adh_short"/>
    <property type="match status" value="1"/>
</dbReference>
<dbReference type="Proteomes" id="UP000019471">
    <property type="component" value="Unassembled WGS sequence"/>
</dbReference>
<dbReference type="SUPFAM" id="SSF51735">
    <property type="entry name" value="NAD(P)-binding Rossmann-fold domains"/>
    <property type="match status" value="1"/>
</dbReference>
<dbReference type="OrthoDB" id="37659at2759"/>
<evidence type="ECO:0000256" key="1">
    <source>
        <dbReference type="ARBA" id="ARBA00006484"/>
    </source>
</evidence>
<evidence type="ECO:0000256" key="3">
    <source>
        <dbReference type="ARBA" id="ARBA00023002"/>
    </source>
</evidence>
<dbReference type="PROSITE" id="PS00061">
    <property type="entry name" value="ADH_SHORT"/>
    <property type="match status" value="1"/>
</dbReference>
<protein>
    <recommendedName>
        <fullName evidence="8">Oxidoreductase</fullName>
    </recommendedName>
</protein>
<evidence type="ECO:0008006" key="8">
    <source>
        <dbReference type="Google" id="ProtNLM"/>
    </source>
</evidence>
<sequence>MDTSVAPVIKVDLDSPQAFARKTVIVTGASSGIGLEIAEFFYDLGCNVVFVGGRNRPDTYVGLDSSRALACQCDISSWDSQTEAFEAAIKKFGHIDVVCLNAGVAEPRGQFFDLKVDHTGRPLAPDLRVLDVDLKGTLYGVALGFYYLRDTGGTVIMVTSRAGYGGNEIMPAYSAAKNGATGLLRSLAGSAKEKGIALTIVAPHITFTPGVFLQQYKRGKEAFDQMRAKLQAVGVNLSSSRTCAIACAYLVQGGLEMSGVGLLVEDDEIYNLEQSINDNLPAWFKVKGDTRAARDEYAKQMERDQANAHGDRHRAKPEWAKSHSDRNM</sequence>
<dbReference type="EMBL" id="AMGX01000018">
    <property type="protein sequence ID" value="EXJ66781.1"/>
    <property type="molecule type" value="Genomic_DNA"/>
</dbReference>
<dbReference type="eggNOG" id="KOG0725">
    <property type="taxonomic scope" value="Eukaryota"/>
</dbReference>
<evidence type="ECO:0000256" key="4">
    <source>
        <dbReference type="RuleBase" id="RU000363"/>
    </source>
</evidence>
<dbReference type="AlphaFoldDB" id="W9WQ36"/>
<dbReference type="Gene3D" id="3.40.50.720">
    <property type="entry name" value="NAD(P)-binding Rossmann-like Domain"/>
    <property type="match status" value="1"/>
</dbReference>
<proteinExistence type="inferred from homology"/>
<dbReference type="PANTHER" id="PTHR44229">
    <property type="entry name" value="15-HYDROXYPROSTAGLANDIN DEHYDROGENASE [NAD(+)]"/>
    <property type="match status" value="1"/>
</dbReference>
<keyword evidence="7" id="KW-1185">Reference proteome</keyword>
<dbReference type="InterPro" id="IPR036291">
    <property type="entry name" value="NAD(P)-bd_dom_sf"/>
</dbReference>
<keyword evidence="2" id="KW-0521">NADP</keyword>
<gene>
    <name evidence="6" type="ORF">A1O5_09976</name>
</gene>
<dbReference type="PANTHER" id="PTHR44229:SF4">
    <property type="entry name" value="15-HYDROXYPROSTAGLANDIN DEHYDROGENASE [NAD(+)]"/>
    <property type="match status" value="1"/>
</dbReference>
<dbReference type="GeneID" id="19194671"/>
<comment type="similarity">
    <text evidence="1 4">Belongs to the short-chain dehydrogenases/reductases (SDR) family.</text>
</comment>
<evidence type="ECO:0000256" key="2">
    <source>
        <dbReference type="ARBA" id="ARBA00022857"/>
    </source>
</evidence>